<proteinExistence type="predicted"/>
<dbReference type="Proteomes" id="UP000332933">
    <property type="component" value="Unassembled WGS sequence"/>
</dbReference>
<reference evidence="2" key="2">
    <citation type="submission" date="2019-06" db="EMBL/GenBank/DDBJ databases">
        <title>Genomics analysis of Aphanomyces spp. identifies a new class of oomycete effector associated with host adaptation.</title>
        <authorList>
            <person name="Gaulin E."/>
        </authorList>
    </citation>
    <scope>NUCLEOTIDE SEQUENCE</scope>
    <source>
        <strain evidence="2">CBS 578.67</strain>
    </source>
</reference>
<gene>
    <name evidence="3" type="primary">Aste57867_21732</name>
    <name evidence="2" type="ORF">As57867_021663</name>
    <name evidence="3" type="ORF">ASTE57867_21732</name>
</gene>
<evidence type="ECO:0000313" key="4">
    <source>
        <dbReference type="Proteomes" id="UP000332933"/>
    </source>
</evidence>
<dbReference type="AlphaFoldDB" id="A0A485LJ02"/>
<reference evidence="3 4" key="1">
    <citation type="submission" date="2019-03" db="EMBL/GenBank/DDBJ databases">
        <authorList>
            <person name="Gaulin E."/>
            <person name="Dumas B."/>
        </authorList>
    </citation>
    <scope>NUCLEOTIDE SEQUENCE [LARGE SCALE GENOMIC DNA]</scope>
    <source>
        <strain evidence="3">CBS 568.67</strain>
    </source>
</reference>
<keyword evidence="4" id="KW-1185">Reference proteome</keyword>
<name>A0A485LJ02_9STRA</name>
<sequence length="106" mass="11136">MPAAPTTFIDVVQAAMLRAIVVSVATLLSMERPLLAIAGVHRATLLNQEILNATTNAPLRSALRLHQGGSNDVVSKLLAYANHEADESDSSSSDGDDCTDSDSESD</sequence>
<dbReference type="EMBL" id="VJMH01006999">
    <property type="protein sequence ID" value="KAF0686455.1"/>
    <property type="molecule type" value="Genomic_DNA"/>
</dbReference>
<evidence type="ECO:0000256" key="1">
    <source>
        <dbReference type="SAM" id="MobiDB-lite"/>
    </source>
</evidence>
<evidence type="ECO:0000313" key="2">
    <source>
        <dbReference type="EMBL" id="KAF0686455.1"/>
    </source>
</evidence>
<dbReference type="EMBL" id="CAADRA010007025">
    <property type="protein sequence ID" value="VFT98401.1"/>
    <property type="molecule type" value="Genomic_DNA"/>
</dbReference>
<feature type="compositionally biased region" description="Acidic residues" evidence="1">
    <location>
        <begin position="86"/>
        <end position="106"/>
    </location>
</feature>
<protein>
    <submittedName>
        <fullName evidence="3">Aste57867_21732 protein</fullName>
    </submittedName>
</protein>
<accession>A0A485LJ02</accession>
<feature type="region of interest" description="Disordered" evidence="1">
    <location>
        <begin position="84"/>
        <end position="106"/>
    </location>
</feature>
<organism evidence="3 4">
    <name type="scientific">Aphanomyces stellatus</name>
    <dbReference type="NCBI Taxonomy" id="120398"/>
    <lineage>
        <taxon>Eukaryota</taxon>
        <taxon>Sar</taxon>
        <taxon>Stramenopiles</taxon>
        <taxon>Oomycota</taxon>
        <taxon>Saprolegniomycetes</taxon>
        <taxon>Saprolegniales</taxon>
        <taxon>Verrucalvaceae</taxon>
        <taxon>Aphanomyces</taxon>
    </lineage>
</organism>
<evidence type="ECO:0000313" key="3">
    <source>
        <dbReference type="EMBL" id="VFT98401.1"/>
    </source>
</evidence>